<keyword evidence="2" id="KW-0732">Signal</keyword>
<evidence type="ECO:0000256" key="1">
    <source>
        <dbReference type="SAM" id="MobiDB-lite"/>
    </source>
</evidence>
<accession>A0ABV4XX78</accession>
<sequence length="274" mass="28082">MLKHFPKLVLGLSALSLVAIGQISKADAASVTFTGTGTNTYESRGQYNGLAASAIFDDALNPGKLTITLSNIGPGASVPSDILTALFWDYNGSPLSNLSLFSATAPLLTNGRTNVNLAGSLDEWKLPNGSITAISQDYGIGTAGLGIFQGGGGQQMDYGIVSNQSYDRANPAVSGGTFVKGSATFVLAGLPTGFDIGKIGNVRFQYGTALNEPSITQGITVNYSGYTPPSQPPSTGGGSSDSTRRVPEPGTTLALGVVAISALKLRKRNSVAQA</sequence>
<dbReference type="EMBL" id="JBHFNR010000191">
    <property type="protein sequence ID" value="MFB2896287.1"/>
    <property type="molecule type" value="Genomic_DNA"/>
</dbReference>
<dbReference type="InterPro" id="IPR054644">
    <property type="entry name" value="Xrt_dep_XDD4"/>
</dbReference>
<dbReference type="InterPro" id="IPR013424">
    <property type="entry name" value="Ice-binding_C"/>
</dbReference>
<evidence type="ECO:0000256" key="2">
    <source>
        <dbReference type="SAM" id="SignalP"/>
    </source>
</evidence>
<proteinExistence type="predicted"/>
<reference evidence="3 4" key="1">
    <citation type="submission" date="2024-09" db="EMBL/GenBank/DDBJ databases">
        <title>Floridaenema gen nov. (Aerosakkonemataceae, Aerosakkonematales ord. nov., Cyanobacteria) from benthic tropical and subtropical fresh waters, with the description of four new species.</title>
        <authorList>
            <person name="Moretto J.A."/>
            <person name="Berthold D.E."/>
            <person name="Lefler F.W."/>
            <person name="Huang I.-S."/>
            <person name="Laughinghouse H. IV."/>
        </authorList>
    </citation>
    <scope>NUCLEOTIDE SEQUENCE [LARGE SCALE GENOMIC DNA]</scope>
    <source>
        <strain evidence="3 4">BLCC-F50</strain>
    </source>
</reference>
<feature type="signal peptide" evidence="2">
    <location>
        <begin position="1"/>
        <end position="28"/>
    </location>
</feature>
<protein>
    <submittedName>
        <fullName evidence="3">XDD4 family exosortase-dependent surface protein</fullName>
    </submittedName>
</protein>
<organism evidence="3 4">
    <name type="scientific">Floridaenema flaviceps BLCC-F50</name>
    <dbReference type="NCBI Taxonomy" id="3153642"/>
    <lineage>
        <taxon>Bacteria</taxon>
        <taxon>Bacillati</taxon>
        <taxon>Cyanobacteriota</taxon>
        <taxon>Cyanophyceae</taxon>
        <taxon>Oscillatoriophycideae</taxon>
        <taxon>Aerosakkonematales</taxon>
        <taxon>Aerosakkonemataceae</taxon>
        <taxon>Floridanema</taxon>
        <taxon>Floridanema flaviceps</taxon>
    </lineage>
</organism>
<keyword evidence="4" id="KW-1185">Reference proteome</keyword>
<evidence type="ECO:0000313" key="3">
    <source>
        <dbReference type="EMBL" id="MFB2896287.1"/>
    </source>
</evidence>
<evidence type="ECO:0000313" key="4">
    <source>
        <dbReference type="Proteomes" id="UP001576784"/>
    </source>
</evidence>
<dbReference type="NCBIfam" id="NF045504">
    <property type="entry name" value="Xrt_dep_XDD4"/>
    <property type="match status" value="1"/>
</dbReference>
<feature type="region of interest" description="Disordered" evidence="1">
    <location>
        <begin position="223"/>
        <end position="249"/>
    </location>
</feature>
<comment type="caution">
    <text evidence="3">The sequence shown here is derived from an EMBL/GenBank/DDBJ whole genome shotgun (WGS) entry which is preliminary data.</text>
</comment>
<gene>
    <name evidence="3" type="ORF">ACE1CI_25535</name>
</gene>
<dbReference type="NCBIfam" id="TIGR02595">
    <property type="entry name" value="PEP_CTERM"/>
    <property type="match status" value="1"/>
</dbReference>
<feature type="chain" id="PRO_5046948144" evidence="2">
    <location>
        <begin position="29"/>
        <end position="274"/>
    </location>
</feature>
<name>A0ABV4XX78_9CYAN</name>
<dbReference type="RefSeq" id="WP_413265915.1">
    <property type="nucleotide sequence ID" value="NZ_JBHFNR010000191.1"/>
</dbReference>
<dbReference type="Proteomes" id="UP001576784">
    <property type="component" value="Unassembled WGS sequence"/>
</dbReference>